<evidence type="ECO:0000256" key="1">
    <source>
        <dbReference type="SAM" id="MobiDB-lite"/>
    </source>
</evidence>
<sequence>MMYSQYSTTRKRVKTEAETTRKTAPGKLSKAAEKQRGLEHLSERGRAGAAPAGGSPSESGSGLCPSPQPPSAVRGAEGSKERTFEVLRDEAAGPPGSQPLIVPVPLGRIPASATPPPRITPENAGLRGREGSRRQRAVARSVSPP</sequence>
<feature type="region of interest" description="Disordered" evidence="1">
    <location>
        <begin position="1"/>
        <end position="145"/>
    </location>
</feature>
<evidence type="ECO:0000313" key="2">
    <source>
        <dbReference type="Proteomes" id="UP000504627"/>
    </source>
</evidence>
<evidence type="ECO:0000313" key="3">
    <source>
        <dbReference type="RefSeq" id="XP_039246889.1"/>
    </source>
</evidence>
<feature type="compositionally biased region" description="Low complexity" evidence="1">
    <location>
        <begin position="47"/>
        <end position="62"/>
    </location>
</feature>
<feature type="compositionally biased region" description="Basic and acidic residues" evidence="1">
    <location>
        <begin position="77"/>
        <end position="91"/>
    </location>
</feature>
<dbReference type="GeneID" id="120325221"/>
<name>A0A7R5L7R2_9PASS</name>
<feature type="compositionally biased region" description="Basic and acidic residues" evidence="1">
    <location>
        <begin position="30"/>
        <end position="46"/>
    </location>
</feature>
<dbReference type="RefSeq" id="XP_039246889.1">
    <property type="nucleotide sequence ID" value="XM_039390955.1"/>
</dbReference>
<reference evidence="3" key="1">
    <citation type="submission" date="2025-08" db="UniProtKB">
        <authorList>
            <consortium name="RefSeq"/>
        </authorList>
    </citation>
    <scope>IDENTIFICATION</scope>
    <source>
        <tissue evidence="3">Muscle</tissue>
    </source>
</reference>
<protein>
    <submittedName>
        <fullName evidence="3">Vacuolar protein-sorting protein bro-1-like</fullName>
    </submittedName>
</protein>
<dbReference type="AlphaFoldDB" id="A0A7R5L7R2"/>
<organism evidence="2 3">
    <name type="scientific">Pipra filicauda</name>
    <name type="common">Wire-tailed manakin</name>
    <dbReference type="NCBI Taxonomy" id="649802"/>
    <lineage>
        <taxon>Eukaryota</taxon>
        <taxon>Metazoa</taxon>
        <taxon>Chordata</taxon>
        <taxon>Craniata</taxon>
        <taxon>Vertebrata</taxon>
        <taxon>Euteleostomi</taxon>
        <taxon>Archelosauria</taxon>
        <taxon>Archosauria</taxon>
        <taxon>Dinosauria</taxon>
        <taxon>Saurischia</taxon>
        <taxon>Theropoda</taxon>
        <taxon>Coelurosauria</taxon>
        <taxon>Aves</taxon>
        <taxon>Neognathae</taxon>
        <taxon>Neoaves</taxon>
        <taxon>Telluraves</taxon>
        <taxon>Australaves</taxon>
        <taxon>Passeriformes</taxon>
        <taxon>Pipridae</taxon>
        <taxon>Pipra</taxon>
    </lineage>
</organism>
<accession>A0A7R5L7R2</accession>
<dbReference type="InParanoid" id="A0A7R5L7R2"/>
<proteinExistence type="predicted"/>
<dbReference type="Proteomes" id="UP000504627">
    <property type="component" value="Unplaced"/>
</dbReference>
<keyword evidence="2" id="KW-1185">Reference proteome</keyword>
<gene>
    <name evidence="3" type="primary">LOC120325221</name>
</gene>